<comment type="caution">
    <text evidence="6">The sequence shown here is derived from an EMBL/GenBank/DDBJ whole genome shotgun (WGS) entry which is preliminary data.</text>
</comment>
<dbReference type="EMBL" id="CYRY02007044">
    <property type="protein sequence ID" value="VCW76212.1"/>
    <property type="molecule type" value="Genomic_DNA"/>
</dbReference>
<evidence type="ECO:0000313" key="6">
    <source>
        <dbReference type="EMBL" id="VCW76212.1"/>
    </source>
</evidence>
<evidence type="ECO:0000256" key="4">
    <source>
        <dbReference type="ARBA" id="ARBA00035227"/>
    </source>
</evidence>
<gene>
    <name evidence="6" type="ORF">BN2614_LOCUS4</name>
</gene>
<dbReference type="Pfam" id="PF01199">
    <property type="entry name" value="Ribosomal_L34e"/>
    <property type="match status" value="1"/>
</dbReference>
<evidence type="ECO:0000256" key="1">
    <source>
        <dbReference type="ARBA" id="ARBA00009875"/>
    </source>
</evidence>
<dbReference type="PRINTS" id="PR01250">
    <property type="entry name" value="RIBOSOMALL34"/>
</dbReference>
<proteinExistence type="inferred from homology"/>
<dbReference type="Proteomes" id="UP000269945">
    <property type="component" value="Unassembled WGS sequence"/>
</dbReference>
<sequence>MASRGFQSGPVFDTCTRLPYNTASDQTLRLSLSPGNRIVYLFRKVGKAPKTTRGPCPGQLQGVRAMRPKVLRRLFKTKKHVSRACVGVPCELSACVTGSSVPSFLRRRKSLRKCGRHNHRVRKLSQQMKLF</sequence>
<reference evidence="6 7" key="1">
    <citation type="submission" date="2018-10" db="EMBL/GenBank/DDBJ databases">
        <authorList>
            <person name="Ekblom R."/>
            <person name="Jareborg N."/>
        </authorList>
    </citation>
    <scope>NUCLEOTIDE SEQUENCE [LARGE SCALE GENOMIC DNA]</scope>
    <source>
        <tissue evidence="6">Muscle</tissue>
    </source>
</reference>
<evidence type="ECO:0000256" key="2">
    <source>
        <dbReference type="ARBA" id="ARBA00022980"/>
    </source>
</evidence>
<keyword evidence="7" id="KW-1185">Reference proteome</keyword>
<evidence type="ECO:0000313" key="7">
    <source>
        <dbReference type="Proteomes" id="UP000269945"/>
    </source>
</evidence>
<evidence type="ECO:0000256" key="3">
    <source>
        <dbReference type="ARBA" id="ARBA00023274"/>
    </source>
</evidence>
<dbReference type="GO" id="GO:0005840">
    <property type="term" value="C:ribosome"/>
    <property type="evidence" value="ECO:0007669"/>
    <property type="project" value="UniProtKB-KW"/>
</dbReference>
<dbReference type="Gene3D" id="6.20.370.70">
    <property type="match status" value="1"/>
</dbReference>
<comment type="similarity">
    <text evidence="1">Belongs to the eukaryotic ribosomal protein eL34 family.</text>
</comment>
<dbReference type="GO" id="GO:0003735">
    <property type="term" value="F:structural constituent of ribosome"/>
    <property type="evidence" value="ECO:0007669"/>
    <property type="project" value="InterPro"/>
</dbReference>
<keyword evidence="2" id="KW-0689">Ribosomal protein</keyword>
<evidence type="ECO:0000256" key="5">
    <source>
        <dbReference type="ARBA" id="ARBA00035333"/>
    </source>
</evidence>
<dbReference type="InterPro" id="IPR038562">
    <property type="entry name" value="Ribosomal_eL34_C_sf"/>
</dbReference>
<name>A0A9X9LLJ8_GULGU</name>
<dbReference type="PANTHER" id="PTHR46595">
    <property type="entry name" value="60S RIBOSOMAL PROTEIN L34"/>
    <property type="match status" value="1"/>
</dbReference>
<dbReference type="Gene3D" id="6.20.340.10">
    <property type="match status" value="1"/>
</dbReference>
<keyword evidence="3" id="KW-0687">Ribonucleoprotein</keyword>
<dbReference type="GO" id="GO:0006412">
    <property type="term" value="P:translation"/>
    <property type="evidence" value="ECO:0007669"/>
    <property type="project" value="InterPro"/>
</dbReference>
<dbReference type="InterPro" id="IPR008195">
    <property type="entry name" value="Ribosomal_eL34"/>
</dbReference>
<accession>A0A9X9LLJ8</accession>
<dbReference type="AlphaFoldDB" id="A0A9X9LLJ8"/>
<protein>
    <recommendedName>
        <fullName evidence="4">Large ribosomal subunit protein eL34</fullName>
    </recommendedName>
    <alternativeName>
        <fullName evidence="5">60S ribosomal protein L34</fullName>
    </alternativeName>
</protein>
<dbReference type="GO" id="GO:1990904">
    <property type="term" value="C:ribonucleoprotein complex"/>
    <property type="evidence" value="ECO:0007669"/>
    <property type="project" value="UniProtKB-KW"/>
</dbReference>
<organism evidence="6 7">
    <name type="scientific">Gulo gulo</name>
    <name type="common">Wolverine</name>
    <name type="synonym">Gluton</name>
    <dbReference type="NCBI Taxonomy" id="48420"/>
    <lineage>
        <taxon>Eukaryota</taxon>
        <taxon>Metazoa</taxon>
        <taxon>Chordata</taxon>
        <taxon>Craniata</taxon>
        <taxon>Vertebrata</taxon>
        <taxon>Euteleostomi</taxon>
        <taxon>Mammalia</taxon>
        <taxon>Eutheria</taxon>
        <taxon>Laurasiatheria</taxon>
        <taxon>Carnivora</taxon>
        <taxon>Caniformia</taxon>
        <taxon>Musteloidea</taxon>
        <taxon>Mustelidae</taxon>
        <taxon>Guloninae</taxon>
        <taxon>Gulo</taxon>
    </lineage>
</organism>